<dbReference type="EMBL" id="JARKNE010000006">
    <property type="protein sequence ID" value="KAK5824938.1"/>
    <property type="molecule type" value="Genomic_DNA"/>
</dbReference>
<gene>
    <name evidence="1" type="ORF">PVK06_019729</name>
</gene>
<proteinExistence type="predicted"/>
<dbReference type="PANTHER" id="PTHR46033:SF8">
    <property type="entry name" value="PROTEIN MAINTENANCE OF MERISTEMS-LIKE"/>
    <property type="match status" value="1"/>
</dbReference>
<evidence type="ECO:0000313" key="1">
    <source>
        <dbReference type="EMBL" id="KAK5824938.1"/>
    </source>
</evidence>
<keyword evidence="2" id="KW-1185">Reference proteome</keyword>
<accession>A0ABR0PKT3</accession>
<reference evidence="1 2" key="1">
    <citation type="submission" date="2023-03" db="EMBL/GenBank/DDBJ databases">
        <title>WGS of Gossypium arboreum.</title>
        <authorList>
            <person name="Yu D."/>
        </authorList>
    </citation>
    <scope>NUCLEOTIDE SEQUENCE [LARGE SCALE GENOMIC DNA]</scope>
    <source>
        <tissue evidence="1">Leaf</tissue>
    </source>
</reference>
<comment type="caution">
    <text evidence="1">The sequence shown here is derived from an EMBL/GenBank/DDBJ whole genome shotgun (WGS) entry which is preliminary data.</text>
</comment>
<name>A0ABR0PKT3_GOSAR</name>
<dbReference type="PANTHER" id="PTHR46033">
    <property type="entry name" value="PROTEIN MAIN-LIKE 2"/>
    <property type="match status" value="1"/>
</dbReference>
<sequence length="184" mass="20881">MASLIRKDPHISDTVNNMGPYRALRGRVNGLGYSSDARLMPYLELARFGSAALTQTFDLWYDLISISVERWRPETHTFHLPCGECTIVGARRPTLFICHVGSALSLWRMLHCTLGSQSTGCRNGFLAMLYPELYRTKKLDAVDIGGCPVLLWSWAFYRMSFLVSMEYLSGYWEVVHCPDISSDD</sequence>
<protein>
    <recommendedName>
        <fullName evidence="3">Serine/threonine-protein phosphatase 7 long form homolog</fullName>
    </recommendedName>
</protein>
<organism evidence="1 2">
    <name type="scientific">Gossypium arboreum</name>
    <name type="common">Tree cotton</name>
    <name type="synonym">Gossypium nanking</name>
    <dbReference type="NCBI Taxonomy" id="29729"/>
    <lineage>
        <taxon>Eukaryota</taxon>
        <taxon>Viridiplantae</taxon>
        <taxon>Streptophyta</taxon>
        <taxon>Embryophyta</taxon>
        <taxon>Tracheophyta</taxon>
        <taxon>Spermatophyta</taxon>
        <taxon>Magnoliopsida</taxon>
        <taxon>eudicotyledons</taxon>
        <taxon>Gunneridae</taxon>
        <taxon>Pentapetalae</taxon>
        <taxon>rosids</taxon>
        <taxon>malvids</taxon>
        <taxon>Malvales</taxon>
        <taxon>Malvaceae</taxon>
        <taxon>Malvoideae</taxon>
        <taxon>Gossypium</taxon>
    </lineage>
</organism>
<dbReference type="InterPro" id="IPR044824">
    <property type="entry name" value="MAIN-like"/>
</dbReference>
<evidence type="ECO:0000313" key="2">
    <source>
        <dbReference type="Proteomes" id="UP001358586"/>
    </source>
</evidence>
<evidence type="ECO:0008006" key="3">
    <source>
        <dbReference type="Google" id="ProtNLM"/>
    </source>
</evidence>
<dbReference type="Proteomes" id="UP001358586">
    <property type="component" value="Chromosome 6"/>
</dbReference>